<dbReference type="GO" id="GO:0000030">
    <property type="term" value="F:mannosyltransferase activity"/>
    <property type="evidence" value="ECO:0007669"/>
    <property type="project" value="TreeGrafter"/>
</dbReference>
<evidence type="ECO:0000313" key="2">
    <source>
        <dbReference type="Proteomes" id="UP000005939"/>
    </source>
</evidence>
<gene>
    <name evidence="1" type="ORF">CIN_18960</name>
</gene>
<comment type="caution">
    <text evidence="1">The sequence shown here is derived from an EMBL/GenBank/DDBJ whole genome shotgun (WGS) entry which is preliminary data.</text>
</comment>
<proteinExistence type="predicted"/>
<dbReference type="AlphaFoldDB" id="G6F2Q0"/>
<dbReference type="RefSeq" id="WP_008854886.1">
    <property type="nucleotide sequence ID" value="NZ_AGFR01000010.1"/>
</dbReference>
<dbReference type="SUPFAM" id="SSF53448">
    <property type="entry name" value="Nucleotide-diphospho-sugar transferases"/>
    <property type="match status" value="1"/>
</dbReference>
<sequence>MVDENALRVLVTECPVAEGLFNQHGCHDVMTAFNIANHLHMHSFFKEAAAFYQEAISYRLSDPEGHPREEILLQVKLLCLIKGAQELAIEDLNRLKELSEPLFNYITVVQQYNQGEHSILEAFQKIGCSYELFHTGEEIDAICLKLIYNGLNQGNFPNKIRRTEIPRKLFFYWDENTPQDVLENLEFHQQNFPKYSIDVFNKDKAVEWLYKYYGKEAKNIFLKSRHPAEAADILRVHVINSCGGFWVDADLKIVSEDVLEKYIPRNYDNVLLLTDGYFIHNDFFAATANNVILMDCLLSIYRNCYEYEQLFISYKTGPGVFMRAINRAYYRCVEGVTKEFPSLKLMDQKMFDEVTEQYPVSYKQRGTWTVA</sequence>
<evidence type="ECO:0000313" key="1">
    <source>
        <dbReference type="EMBL" id="EHD13159.1"/>
    </source>
</evidence>
<dbReference type="PANTHER" id="PTHR32385:SF15">
    <property type="entry name" value="INOSITOL PHOSPHOCERAMIDE MANNOSYLTRANSFERASE 1"/>
    <property type="match status" value="1"/>
</dbReference>
<reference evidence="1 2" key="1">
    <citation type="submission" date="2011-10" db="EMBL/GenBank/DDBJ databases">
        <title>Genome Sequence of Commensalibacter intestini A911, isolated from Drosophila gut.</title>
        <authorList>
            <person name="Lee W.-J."/>
            <person name="Kim E.-K."/>
        </authorList>
    </citation>
    <scope>NUCLEOTIDE SEQUENCE [LARGE SCALE GENOMIC DNA]</scope>
    <source>
        <strain evidence="1 2">A911</strain>
    </source>
</reference>
<dbReference type="EMBL" id="AGFR01000010">
    <property type="protein sequence ID" value="EHD13159.1"/>
    <property type="molecule type" value="Genomic_DNA"/>
</dbReference>
<dbReference type="InterPro" id="IPR051706">
    <property type="entry name" value="Glycosyltransferase_domain"/>
</dbReference>
<dbReference type="GO" id="GO:0051999">
    <property type="term" value="P:mannosyl-inositol phosphorylceramide biosynthetic process"/>
    <property type="evidence" value="ECO:0007669"/>
    <property type="project" value="TreeGrafter"/>
</dbReference>
<dbReference type="Gene3D" id="3.90.550.20">
    <property type="match status" value="1"/>
</dbReference>
<dbReference type="OrthoDB" id="146908at2"/>
<dbReference type="PANTHER" id="PTHR32385">
    <property type="entry name" value="MANNOSYL PHOSPHORYLINOSITOL CERAMIDE SYNTHASE"/>
    <property type="match status" value="1"/>
</dbReference>
<protein>
    <submittedName>
        <fullName evidence="1">Uncharacterized protein</fullName>
    </submittedName>
</protein>
<dbReference type="InterPro" id="IPR029044">
    <property type="entry name" value="Nucleotide-diphossugar_trans"/>
</dbReference>
<dbReference type="STRING" id="1088868.CIN_18960"/>
<organism evidence="1 2">
    <name type="scientific">Commensalibacter intestini A911</name>
    <dbReference type="NCBI Taxonomy" id="1088868"/>
    <lineage>
        <taxon>Bacteria</taxon>
        <taxon>Pseudomonadati</taxon>
        <taxon>Pseudomonadota</taxon>
        <taxon>Alphaproteobacteria</taxon>
        <taxon>Acetobacterales</taxon>
        <taxon>Acetobacteraceae</taxon>
    </lineage>
</organism>
<name>G6F2Q0_9PROT</name>
<dbReference type="GO" id="GO:0016020">
    <property type="term" value="C:membrane"/>
    <property type="evidence" value="ECO:0007669"/>
    <property type="project" value="GOC"/>
</dbReference>
<dbReference type="Proteomes" id="UP000005939">
    <property type="component" value="Unassembled WGS sequence"/>
</dbReference>
<accession>G6F2Q0</accession>
<dbReference type="PATRIC" id="fig|1088868.3.peg.1902"/>